<dbReference type="GO" id="GO:0016020">
    <property type="term" value="C:membrane"/>
    <property type="evidence" value="ECO:0007669"/>
    <property type="project" value="UniProtKB-SubCell"/>
</dbReference>
<dbReference type="SUPFAM" id="SSF56112">
    <property type="entry name" value="Protein kinase-like (PK-like)"/>
    <property type="match status" value="1"/>
</dbReference>
<evidence type="ECO:0000256" key="1">
    <source>
        <dbReference type="ARBA" id="ARBA00004141"/>
    </source>
</evidence>
<feature type="region of interest" description="Disordered" evidence="5">
    <location>
        <begin position="623"/>
        <end position="742"/>
    </location>
</feature>
<dbReference type="Gene3D" id="3.90.1200.10">
    <property type="match status" value="1"/>
</dbReference>
<keyword evidence="8" id="KW-0418">Kinase</keyword>
<feature type="region of interest" description="Disordered" evidence="5">
    <location>
        <begin position="1293"/>
        <end position="1322"/>
    </location>
</feature>
<dbReference type="PANTHER" id="PTHR31794:SF2">
    <property type="entry name" value="AUXIN EFFLUX TRANSPORTER FAMILY PROTEIN (EUROFUNG)"/>
    <property type="match status" value="1"/>
</dbReference>
<reference evidence="8" key="1">
    <citation type="journal article" date="2020" name="Stud. Mycol.">
        <title>101 Dothideomycetes genomes: a test case for predicting lifestyles and emergence of pathogens.</title>
        <authorList>
            <person name="Haridas S."/>
            <person name="Albert R."/>
            <person name="Binder M."/>
            <person name="Bloem J."/>
            <person name="Labutti K."/>
            <person name="Salamov A."/>
            <person name="Andreopoulos B."/>
            <person name="Baker S."/>
            <person name="Barry K."/>
            <person name="Bills G."/>
            <person name="Bluhm B."/>
            <person name="Cannon C."/>
            <person name="Castanera R."/>
            <person name="Culley D."/>
            <person name="Daum C."/>
            <person name="Ezra D."/>
            <person name="Gonzalez J."/>
            <person name="Henrissat B."/>
            <person name="Kuo A."/>
            <person name="Liang C."/>
            <person name="Lipzen A."/>
            <person name="Lutzoni F."/>
            <person name="Magnuson J."/>
            <person name="Mondo S."/>
            <person name="Nolan M."/>
            <person name="Ohm R."/>
            <person name="Pangilinan J."/>
            <person name="Park H.-J."/>
            <person name="Ramirez L."/>
            <person name="Alfaro M."/>
            <person name="Sun H."/>
            <person name="Tritt A."/>
            <person name="Yoshinaga Y."/>
            <person name="Zwiers L.-H."/>
            <person name="Turgeon B."/>
            <person name="Goodwin S."/>
            <person name="Spatafora J."/>
            <person name="Crous P."/>
            <person name="Grigoriev I."/>
        </authorList>
    </citation>
    <scope>NUCLEOTIDE SEQUENCE</scope>
    <source>
        <strain evidence="8">CBS 183.55</strain>
    </source>
</reference>
<dbReference type="PANTHER" id="PTHR31794">
    <property type="entry name" value="AUXIN EFFLUX TRANSPORTER FAMILY PROTEIN (EUROFUNG)"/>
    <property type="match status" value="1"/>
</dbReference>
<protein>
    <submittedName>
        <fullName evidence="8">Kinase-like protein</fullName>
    </submittedName>
</protein>
<dbReference type="InterPro" id="IPR007521">
    <property type="entry name" value="Choline_kin_N"/>
</dbReference>
<keyword evidence="9" id="KW-1185">Reference proteome</keyword>
<dbReference type="GO" id="GO:0005783">
    <property type="term" value="C:endoplasmic reticulum"/>
    <property type="evidence" value="ECO:0007669"/>
    <property type="project" value="TreeGrafter"/>
</dbReference>
<name>A0A6A5R547_9PLEO</name>
<sequence length="1378" mass="153227">MPFFTSPQALRLRDLAANPNNFVSMASHSFDYSNHGGFMEVFKKKAHSSHPDFANLTLLVFEAVMEVVCVSAPGYIIARMGQFDAESQKFLANLNTQLFTPFFTKLASQLTAGKLGDLAVIPVIFVVQTIISYLAALIVAKCFGFKKRQSNFVVAMAVFGNSNSLPISLVISLSKTISGLHWDRIPGDNDNEVGARGILYLLIFQQLGQLVRWTWGFNVLLAPADTYKKEDGGTIDSLESGEYSEEEAQRLLDDSHSDYESGNVTSYATSAGTSDTDSIPDRGDVLAEADFVTPTNGNVVVAGEGDFHGRNGHANGHTNGNGAFNALNALKKDIVPKGPKGWPKRAKLGIQRAGTSISNAFSRAGHTVFNALPKWLQRTLCKVGSFVAKFTKGVWAFMNPPLWAMLAAIVVASVPQLQHLFFDPGTFVSTSLTRAVNQSGQVAVPLILVVLGANLARNTLPKEDQHSMEDPKVEKKLVIASLISRMLIPTIAMSPILALIAKYVPVSIVDDPIFVIVCFLLSGAPTALQLAQICQINNVYMGAMSKILFQSYVVWILPSTLIYTIMASSNKQPDAAEGSLSPRASTKVVSFPDEGISPLMIAKHKELEAKDYLDLDRPSRHYPASISGKRLSGRPSIEHMSSSKLQSQSGESKDGNPSLTSLISESSNETHHHAHAHERLTKHIHSWLKSERTRRATRKARRKAAKDAKHGEGPKEGLKDQLEVSVSSRGRSDSDSSDGSDALDQLAGILEKTLNMTPADAKRKVNHVRRMSTGLKRHSAISNDSDYFDSVDQTVPGCDAVLDNSKTMAYSIDDADSEPEDEDAEKRRRKEKEAWTAFRFEILRLAHTLRLKGWRRVTMDQHDEIEVQRLSGAMTNAVYVVSPPKNVKPKEERTDGVPVPKNPPPKLLLRIYGPQVDHLINREQELQLLQRLGRKRIGPRLLGTFKNGRFEEFLHAEPLSFEELRQPETSRQIAKRMRELHEGIELLKPERDAGPFVWQNWDKWVERCEQVVTWLDEQILEGGDVPVKSASDRWRNRGLICGVEWPVFRQMIEKYRRWLEEQYGGIEKINERMVFAHNDTQYGNILRMKPEGESPLLLPANQHKQLVVIDFEYSNANVPGLEFANHFTEWCYNYHNPDYPFACATSYYPTVEEQYRFIRAYLMHSPGFTTPGGASSNPPTPHLGPLPTSASTTALTATAAPSTISAFMLDSRAPPGQSYQEQEAQAERNTEEEARRLMAETKLWRIANSAMWVAWGIVQAHVPGLPDFDAAADGTSANPSAAALDGATAEIRTEAEPKKAEDPAVSTKQTEPQDEDKPDIQLDQDTDLYKAQEDEEFDYLAYAQDRAMFVWGDLVGMGLVKKEELPDTLRNRMKIVEY</sequence>
<feature type="compositionally biased region" description="Basic and acidic residues" evidence="5">
    <location>
        <begin position="250"/>
        <end position="259"/>
    </location>
</feature>
<keyword evidence="2 6" id="KW-0812">Transmembrane</keyword>
<feature type="transmembrane region" description="Helical" evidence="6">
    <location>
        <begin position="119"/>
        <end position="140"/>
    </location>
</feature>
<dbReference type="GeneID" id="54354847"/>
<feature type="compositionally biased region" description="Polar residues" evidence="5">
    <location>
        <begin position="655"/>
        <end position="667"/>
    </location>
</feature>
<feature type="transmembrane region" description="Helical" evidence="6">
    <location>
        <begin position="394"/>
        <end position="415"/>
    </location>
</feature>
<dbReference type="GO" id="GO:0016301">
    <property type="term" value="F:kinase activity"/>
    <property type="evidence" value="ECO:0007669"/>
    <property type="project" value="UniProtKB-KW"/>
</dbReference>
<dbReference type="EMBL" id="ML979008">
    <property type="protein sequence ID" value="KAF1923225.1"/>
    <property type="molecule type" value="Genomic_DNA"/>
</dbReference>
<evidence type="ECO:0000256" key="3">
    <source>
        <dbReference type="ARBA" id="ARBA00022989"/>
    </source>
</evidence>
<gene>
    <name evidence="8" type="ORF">M421DRAFT_75960</name>
</gene>
<dbReference type="GO" id="GO:0016773">
    <property type="term" value="F:phosphotransferase activity, alcohol group as acceptor"/>
    <property type="evidence" value="ECO:0007669"/>
    <property type="project" value="InterPro"/>
</dbReference>
<dbReference type="GO" id="GO:0055085">
    <property type="term" value="P:transmembrane transport"/>
    <property type="evidence" value="ECO:0007669"/>
    <property type="project" value="InterPro"/>
</dbReference>
<dbReference type="Pfam" id="PF04428">
    <property type="entry name" value="Choline_kin_N"/>
    <property type="match status" value="1"/>
</dbReference>
<dbReference type="RefSeq" id="XP_033443478.1">
    <property type="nucleotide sequence ID" value="XM_033597180.1"/>
</dbReference>
<evidence type="ECO:0000313" key="8">
    <source>
        <dbReference type="EMBL" id="KAF1923225.1"/>
    </source>
</evidence>
<feature type="compositionally biased region" description="Basic and acidic residues" evidence="5">
    <location>
        <begin position="1293"/>
        <end position="1302"/>
    </location>
</feature>
<dbReference type="Pfam" id="PF01633">
    <property type="entry name" value="Choline_kinase"/>
    <property type="match status" value="1"/>
</dbReference>
<feature type="transmembrane region" description="Helical" evidence="6">
    <location>
        <begin position="53"/>
        <end position="78"/>
    </location>
</feature>
<feature type="transmembrane region" description="Helical" evidence="6">
    <location>
        <begin position="435"/>
        <end position="456"/>
    </location>
</feature>
<feature type="transmembrane region" description="Helical" evidence="6">
    <location>
        <begin position="477"/>
        <end position="501"/>
    </location>
</feature>
<comment type="subcellular location">
    <subcellularLocation>
        <location evidence="1">Membrane</location>
        <topology evidence="1">Multi-pass membrane protein</topology>
    </subcellularLocation>
</comment>
<keyword evidence="3 6" id="KW-1133">Transmembrane helix</keyword>
<dbReference type="Proteomes" id="UP000800082">
    <property type="component" value="Unassembled WGS sequence"/>
</dbReference>
<dbReference type="InterPro" id="IPR004776">
    <property type="entry name" value="Mem_transp_PIN-like"/>
</dbReference>
<evidence type="ECO:0000256" key="4">
    <source>
        <dbReference type="ARBA" id="ARBA00023136"/>
    </source>
</evidence>
<feature type="compositionally biased region" description="Basic residues" evidence="5">
    <location>
        <begin position="672"/>
        <end position="686"/>
    </location>
</feature>
<keyword evidence="8" id="KW-0808">Transferase</keyword>
<proteinExistence type="predicted"/>
<evidence type="ECO:0000256" key="6">
    <source>
        <dbReference type="SAM" id="Phobius"/>
    </source>
</evidence>
<dbReference type="Gene3D" id="3.30.200.20">
    <property type="entry name" value="Phosphorylase Kinase, domain 1"/>
    <property type="match status" value="1"/>
</dbReference>
<feature type="region of interest" description="Disordered" evidence="5">
    <location>
        <begin position="250"/>
        <end position="280"/>
    </location>
</feature>
<dbReference type="OrthoDB" id="10267235at2759"/>
<dbReference type="InterPro" id="IPR011009">
    <property type="entry name" value="Kinase-like_dom_sf"/>
</dbReference>
<feature type="region of interest" description="Disordered" evidence="5">
    <location>
        <begin position="1171"/>
        <end position="1190"/>
    </location>
</feature>
<feature type="transmembrane region" description="Helical" evidence="6">
    <location>
        <begin position="513"/>
        <end position="535"/>
    </location>
</feature>
<dbReference type="CDD" id="cd05157">
    <property type="entry name" value="ETNK_euk"/>
    <property type="match status" value="1"/>
</dbReference>
<feature type="compositionally biased region" description="Acidic residues" evidence="5">
    <location>
        <begin position="1312"/>
        <end position="1322"/>
    </location>
</feature>
<accession>A0A6A5R547</accession>
<feature type="compositionally biased region" description="Basic residues" evidence="5">
    <location>
        <begin position="695"/>
        <end position="704"/>
    </location>
</feature>
<feature type="domain" description="Choline kinase N-terminal" evidence="7">
    <location>
        <begin position="793"/>
        <end position="859"/>
    </location>
</feature>
<evidence type="ECO:0000313" key="9">
    <source>
        <dbReference type="Proteomes" id="UP000800082"/>
    </source>
</evidence>
<feature type="region of interest" description="Disordered" evidence="5">
    <location>
        <begin position="1210"/>
        <end position="1233"/>
    </location>
</feature>
<feature type="transmembrane region" description="Helical" evidence="6">
    <location>
        <begin position="90"/>
        <end position="107"/>
    </location>
</feature>
<evidence type="ECO:0000256" key="5">
    <source>
        <dbReference type="SAM" id="MobiDB-lite"/>
    </source>
</evidence>
<keyword evidence="4 6" id="KW-0472">Membrane</keyword>
<dbReference type="Pfam" id="PF03547">
    <property type="entry name" value="Mem_trans"/>
    <property type="match status" value="1"/>
</dbReference>
<organism evidence="8 9">
    <name type="scientific">Didymella exigua CBS 183.55</name>
    <dbReference type="NCBI Taxonomy" id="1150837"/>
    <lineage>
        <taxon>Eukaryota</taxon>
        <taxon>Fungi</taxon>
        <taxon>Dikarya</taxon>
        <taxon>Ascomycota</taxon>
        <taxon>Pezizomycotina</taxon>
        <taxon>Dothideomycetes</taxon>
        <taxon>Pleosporomycetidae</taxon>
        <taxon>Pleosporales</taxon>
        <taxon>Pleosporineae</taxon>
        <taxon>Didymellaceae</taxon>
        <taxon>Didymella</taxon>
    </lineage>
</organism>
<feature type="compositionally biased region" description="Polar residues" evidence="5">
    <location>
        <begin position="260"/>
        <end position="277"/>
    </location>
</feature>
<evidence type="ECO:0000259" key="7">
    <source>
        <dbReference type="Pfam" id="PF04428"/>
    </source>
</evidence>
<feature type="transmembrane region" description="Helical" evidence="6">
    <location>
        <begin position="547"/>
        <end position="566"/>
    </location>
</feature>
<evidence type="ECO:0000256" key="2">
    <source>
        <dbReference type="ARBA" id="ARBA00022692"/>
    </source>
</evidence>
<feature type="compositionally biased region" description="Basic and acidic residues" evidence="5">
    <location>
        <begin position="705"/>
        <end position="722"/>
    </location>
</feature>